<feature type="transmembrane region" description="Helical" evidence="8">
    <location>
        <begin position="181"/>
        <end position="202"/>
    </location>
</feature>
<evidence type="ECO:0000256" key="3">
    <source>
        <dbReference type="ARBA" id="ARBA00022448"/>
    </source>
</evidence>
<dbReference type="OrthoDB" id="9774335at2"/>
<dbReference type="Proteomes" id="UP000297258">
    <property type="component" value="Unassembled WGS sequence"/>
</dbReference>
<feature type="transmembrane region" description="Helical" evidence="8">
    <location>
        <begin position="63"/>
        <end position="86"/>
    </location>
</feature>
<dbReference type="GO" id="GO:0015105">
    <property type="term" value="F:arsenite transmembrane transporter activity"/>
    <property type="evidence" value="ECO:0007669"/>
    <property type="project" value="InterPro"/>
</dbReference>
<feature type="transmembrane region" description="Helical" evidence="8">
    <location>
        <begin position="144"/>
        <end position="161"/>
    </location>
</feature>
<dbReference type="PANTHER" id="PTHR43302">
    <property type="entry name" value="TRANSPORTER ARSB-RELATED"/>
    <property type="match status" value="1"/>
</dbReference>
<evidence type="ECO:0000256" key="8">
    <source>
        <dbReference type="SAM" id="Phobius"/>
    </source>
</evidence>
<evidence type="ECO:0000256" key="2">
    <source>
        <dbReference type="ARBA" id="ARBA00009843"/>
    </source>
</evidence>
<sequence length="425" mass="44374">MATPMYSPHFIWLVAALSVAGILAKPFNLPEAVWVVVGAVVLCLSGQLTWRAALAAAGQGEEVYFFLVGMMLIAELARASGLFDYIAALAVRAAKGSSRRLFCLVYLVGIAVTAFMSNDTAAVVLTPAVLAAGRKAGLGKPMPHLYACALVANAASFLLLISNPANLVVYDGRMPSLASWIGHFGPASCMAIAATFAALYWSRRKELREPVSRDVPVPRLASEGKLVAIGIAVMAVLLLVASALGRSLGWPACIAGAGVLVVVALHKPGLAWPVLRGISWNILPLVAGLFVLVAGLSKTGMTQMLAHWLDELLIKSPVAGIWMSGIVIALAVNLANNLPVAFFAGAVLGLVHASPQLAGSVLVGIDLGPSLSVPGSLSTVLWLAALQQEGIKVGRLQFLRVGVQVMPVAVLLTLFVLASWSMPGR</sequence>
<reference evidence="10 11" key="1">
    <citation type="submission" date="2019-03" db="EMBL/GenBank/DDBJ databases">
        <title>Draft genome of Massilia hortus sp. nov., a novel bacterial species of the Oxalobacteraceae family.</title>
        <authorList>
            <person name="Peta V."/>
            <person name="Raths R."/>
            <person name="Bucking H."/>
        </authorList>
    </citation>
    <scope>NUCLEOTIDE SEQUENCE [LARGE SCALE GENOMIC DNA]</scope>
    <source>
        <strain evidence="10 11">ONC3</strain>
    </source>
</reference>
<dbReference type="Pfam" id="PF03600">
    <property type="entry name" value="CitMHS"/>
    <property type="match status" value="1"/>
</dbReference>
<keyword evidence="7 8" id="KW-0472">Membrane</keyword>
<evidence type="ECO:0000259" key="9">
    <source>
        <dbReference type="Pfam" id="PF03600"/>
    </source>
</evidence>
<evidence type="ECO:0000313" key="10">
    <source>
        <dbReference type="EMBL" id="TFW32988.1"/>
    </source>
</evidence>
<comment type="similarity">
    <text evidence="2">Belongs to the CitM (TC 2.A.11) transporter family.</text>
</comment>
<dbReference type="GO" id="GO:0005886">
    <property type="term" value="C:plasma membrane"/>
    <property type="evidence" value="ECO:0007669"/>
    <property type="project" value="UniProtKB-SubCell"/>
</dbReference>
<evidence type="ECO:0000256" key="5">
    <source>
        <dbReference type="ARBA" id="ARBA00022692"/>
    </source>
</evidence>
<feature type="domain" description="Citrate transporter-like" evidence="9">
    <location>
        <begin position="29"/>
        <end position="353"/>
    </location>
</feature>
<dbReference type="PRINTS" id="PR00758">
    <property type="entry name" value="ARSENICPUMP"/>
</dbReference>
<proteinExistence type="inferred from homology"/>
<evidence type="ECO:0000256" key="4">
    <source>
        <dbReference type="ARBA" id="ARBA00022475"/>
    </source>
</evidence>
<name>A0A4Y9T6I5_9BURK</name>
<gene>
    <name evidence="10" type="ORF">E4O92_08680</name>
</gene>
<comment type="subcellular location">
    <subcellularLocation>
        <location evidence="1">Cell membrane</location>
        <topology evidence="1">Multi-pass membrane protein</topology>
    </subcellularLocation>
</comment>
<comment type="caution">
    <text evidence="10">The sequence shown here is derived from an EMBL/GenBank/DDBJ whole genome shotgun (WGS) entry which is preliminary data.</text>
</comment>
<feature type="transmembrane region" description="Helical" evidence="8">
    <location>
        <begin position="369"/>
        <end position="386"/>
    </location>
</feature>
<keyword evidence="6 8" id="KW-1133">Transmembrane helix</keyword>
<organism evidence="10 11">
    <name type="scientific">Massilia horti</name>
    <dbReference type="NCBI Taxonomy" id="2562153"/>
    <lineage>
        <taxon>Bacteria</taxon>
        <taxon>Pseudomonadati</taxon>
        <taxon>Pseudomonadota</taxon>
        <taxon>Betaproteobacteria</taxon>
        <taxon>Burkholderiales</taxon>
        <taxon>Oxalobacteraceae</taxon>
        <taxon>Telluria group</taxon>
        <taxon>Massilia</taxon>
    </lineage>
</organism>
<dbReference type="InterPro" id="IPR004680">
    <property type="entry name" value="Cit_transptr-like_dom"/>
</dbReference>
<dbReference type="AlphaFoldDB" id="A0A4Y9T6I5"/>
<evidence type="ECO:0000256" key="1">
    <source>
        <dbReference type="ARBA" id="ARBA00004651"/>
    </source>
</evidence>
<evidence type="ECO:0000256" key="7">
    <source>
        <dbReference type="ARBA" id="ARBA00023136"/>
    </source>
</evidence>
<accession>A0A4Y9T6I5</accession>
<keyword evidence="11" id="KW-1185">Reference proteome</keyword>
<feature type="transmembrane region" description="Helical" evidence="8">
    <location>
        <begin position="398"/>
        <end position="420"/>
    </location>
</feature>
<dbReference type="EMBL" id="SPUM01000047">
    <property type="protein sequence ID" value="TFW32988.1"/>
    <property type="molecule type" value="Genomic_DNA"/>
</dbReference>
<dbReference type="InterPro" id="IPR000802">
    <property type="entry name" value="Arsenical_pump_ArsB"/>
</dbReference>
<feature type="transmembrane region" description="Helical" evidence="8">
    <location>
        <begin position="248"/>
        <end position="266"/>
    </location>
</feature>
<feature type="transmembrane region" description="Helical" evidence="8">
    <location>
        <begin position="278"/>
        <end position="297"/>
    </location>
</feature>
<dbReference type="PANTHER" id="PTHR43302:SF5">
    <property type="entry name" value="TRANSPORTER ARSB-RELATED"/>
    <property type="match status" value="1"/>
</dbReference>
<keyword evidence="3" id="KW-0813">Transport</keyword>
<keyword evidence="4" id="KW-1003">Cell membrane</keyword>
<feature type="transmembrane region" description="Helical" evidence="8">
    <location>
        <begin position="34"/>
        <end position="56"/>
    </location>
</feature>
<feature type="transmembrane region" description="Helical" evidence="8">
    <location>
        <begin position="223"/>
        <end position="242"/>
    </location>
</feature>
<evidence type="ECO:0000313" key="11">
    <source>
        <dbReference type="Proteomes" id="UP000297258"/>
    </source>
</evidence>
<keyword evidence="5 8" id="KW-0812">Transmembrane</keyword>
<evidence type="ECO:0000256" key="6">
    <source>
        <dbReference type="ARBA" id="ARBA00022989"/>
    </source>
</evidence>
<protein>
    <submittedName>
        <fullName evidence="10">Arsenic transporter</fullName>
    </submittedName>
</protein>
<dbReference type="CDD" id="cd01118">
    <property type="entry name" value="ArsB_permease"/>
    <property type="match status" value="1"/>
</dbReference>
<feature type="transmembrane region" description="Helical" evidence="8">
    <location>
        <begin position="106"/>
        <end position="132"/>
    </location>
</feature>